<dbReference type="RefSeq" id="WP_115837948.1">
    <property type="nucleotide sequence ID" value="NZ_CP025086.1"/>
</dbReference>
<sequence>MNEAAFFDAVRVQPFRGALSQSQVDGLNAILAAFDKFQALIKDRRWKAYMLATVFHETAFTMQPVREIGEGRGKPYGEVYYGRGYVQLTWSANYAKAQAELANVGITVSLLNQPDAALIPEIAAPIMILGMINGWFTGKRLSDFFSPVIDDWVGARRIINGEDRAELIAGYGIDFNTALVKAL</sequence>
<dbReference type="Proteomes" id="UP000256900">
    <property type="component" value="Unassembled WGS sequence"/>
</dbReference>
<evidence type="ECO:0000313" key="1">
    <source>
        <dbReference type="EMBL" id="REF83236.1"/>
    </source>
</evidence>
<name>A0A3D9YL10_9HYPH</name>
<organism evidence="1 2">
    <name type="scientific">Methylovirgula ligni</name>
    <dbReference type="NCBI Taxonomy" id="569860"/>
    <lineage>
        <taxon>Bacteria</taxon>
        <taxon>Pseudomonadati</taxon>
        <taxon>Pseudomonadota</taxon>
        <taxon>Alphaproteobacteria</taxon>
        <taxon>Hyphomicrobiales</taxon>
        <taxon>Beijerinckiaceae</taxon>
        <taxon>Methylovirgula</taxon>
    </lineage>
</organism>
<dbReference type="EMBL" id="QUMO01000006">
    <property type="protein sequence ID" value="REF83236.1"/>
    <property type="molecule type" value="Genomic_DNA"/>
</dbReference>
<gene>
    <name evidence="1" type="ORF">DES32_3152</name>
</gene>
<dbReference type="SUPFAM" id="SSF53955">
    <property type="entry name" value="Lysozyme-like"/>
    <property type="match status" value="1"/>
</dbReference>
<accession>A0A3D9YL10</accession>
<protein>
    <submittedName>
        <fullName evidence="1">Chitinase class I</fullName>
    </submittedName>
</protein>
<evidence type="ECO:0000313" key="2">
    <source>
        <dbReference type="Proteomes" id="UP000256900"/>
    </source>
</evidence>
<dbReference type="OrthoDB" id="3078754at2"/>
<dbReference type="InterPro" id="IPR023346">
    <property type="entry name" value="Lysozyme-like_dom_sf"/>
</dbReference>
<comment type="caution">
    <text evidence="1">The sequence shown here is derived from an EMBL/GenBank/DDBJ whole genome shotgun (WGS) entry which is preliminary data.</text>
</comment>
<dbReference type="AlphaFoldDB" id="A0A3D9YL10"/>
<reference evidence="1 2" key="1">
    <citation type="submission" date="2018-08" db="EMBL/GenBank/DDBJ databases">
        <title>Genomic Encyclopedia of Type Strains, Phase IV (KMG-IV): sequencing the most valuable type-strain genomes for metagenomic binning, comparative biology and taxonomic classification.</title>
        <authorList>
            <person name="Goeker M."/>
        </authorList>
    </citation>
    <scope>NUCLEOTIDE SEQUENCE [LARGE SCALE GENOMIC DNA]</scope>
    <source>
        <strain evidence="1 2">BW863</strain>
    </source>
</reference>
<dbReference type="Gene3D" id="1.10.530.10">
    <property type="match status" value="1"/>
</dbReference>
<proteinExistence type="predicted"/>
<keyword evidence="2" id="KW-1185">Reference proteome</keyword>